<sequence>MGIPCQASPWSLAGTTSFNDVEVKVCNSFFLLVRSLDRSKKSSQDVKVFSFFLLIFSSLAELQSAHKSRTSSLDRSSIIYLDSKTIMTSFNSAPAPTLEHVANIHLDLAAGIAGGNTPKGTTIWIPITGGTITSPDNHEDDNTNTTTPRLDLRVLPGGGDYPTLHAHDGILSLDISFVATSAPAPTGSSNANVNAGAGDLFRFQNTGFITLDDEVADLLLRGCGSDTVFGAQDVRESITCNTSSEPFRWLNFATLVAQGRLLARDGQLGAIEFRVFRFVARG</sequence>
<evidence type="ECO:0000313" key="2">
    <source>
        <dbReference type="Proteomes" id="UP001629113"/>
    </source>
</evidence>
<reference evidence="1 2" key="1">
    <citation type="submission" date="2024-06" db="EMBL/GenBank/DDBJ databases">
        <title>Complete genome of Phlyctema vagabunda strain 19-DSS-EL-015.</title>
        <authorList>
            <person name="Fiorenzani C."/>
        </authorList>
    </citation>
    <scope>NUCLEOTIDE SEQUENCE [LARGE SCALE GENOMIC DNA]</scope>
    <source>
        <strain evidence="1 2">19-DSS-EL-015</strain>
    </source>
</reference>
<dbReference type="Gene3D" id="2.40.160.20">
    <property type="match status" value="1"/>
</dbReference>
<keyword evidence="2" id="KW-1185">Reference proteome</keyword>
<gene>
    <name evidence="1" type="ORF">PVAG01_09841</name>
</gene>
<dbReference type="EMBL" id="JBFCZG010000009">
    <property type="protein sequence ID" value="KAL3418126.1"/>
    <property type="molecule type" value="Genomic_DNA"/>
</dbReference>
<evidence type="ECO:0000313" key="1">
    <source>
        <dbReference type="EMBL" id="KAL3418126.1"/>
    </source>
</evidence>
<organism evidence="1 2">
    <name type="scientific">Phlyctema vagabunda</name>
    <dbReference type="NCBI Taxonomy" id="108571"/>
    <lineage>
        <taxon>Eukaryota</taxon>
        <taxon>Fungi</taxon>
        <taxon>Dikarya</taxon>
        <taxon>Ascomycota</taxon>
        <taxon>Pezizomycotina</taxon>
        <taxon>Leotiomycetes</taxon>
        <taxon>Helotiales</taxon>
        <taxon>Dermateaceae</taxon>
        <taxon>Phlyctema</taxon>
    </lineage>
</organism>
<comment type="caution">
    <text evidence="1">The sequence shown here is derived from an EMBL/GenBank/DDBJ whole genome shotgun (WGS) entry which is preliminary data.</text>
</comment>
<accession>A0ABR4P479</accession>
<dbReference type="Proteomes" id="UP001629113">
    <property type="component" value="Unassembled WGS sequence"/>
</dbReference>
<protein>
    <submittedName>
        <fullName evidence="1">Uncharacterized protein</fullName>
    </submittedName>
</protein>
<dbReference type="Pfam" id="PF11578">
    <property type="entry name" value="DUF3237"/>
    <property type="match status" value="1"/>
</dbReference>
<proteinExistence type="predicted"/>
<name>A0ABR4P479_9HELO</name>